<dbReference type="InterPro" id="IPR013083">
    <property type="entry name" value="Znf_RING/FYVE/PHD"/>
</dbReference>
<reference evidence="3" key="1">
    <citation type="journal article" date="2020" name="Nature">
        <title>Giant virus diversity and host interactions through global metagenomics.</title>
        <authorList>
            <person name="Schulz F."/>
            <person name="Roux S."/>
            <person name="Paez-Espino D."/>
            <person name="Jungbluth S."/>
            <person name="Walsh D.A."/>
            <person name="Denef V.J."/>
            <person name="McMahon K.D."/>
            <person name="Konstantinidis K.T."/>
            <person name="Eloe-Fadrosh E.A."/>
            <person name="Kyrpides N.C."/>
            <person name="Woyke T."/>
        </authorList>
    </citation>
    <scope>NUCLEOTIDE SEQUENCE</scope>
    <source>
        <strain evidence="3">GVMAG-M-3300023184-18</strain>
    </source>
</reference>
<feature type="transmembrane region" description="Helical" evidence="2">
    <location>
        <begin position="272"/>
        <end position="295"/>
    </location>
</feature>
<dbReference type="AlphaFoldDB" id="A0A6C0I1X1"/>
<feature type="region of interest" description="Disordered" evidence="1">
    <location>
        <begin position="26"/>
        <end position="63"/>
    </location>
</feature>
<organism evidence="3">
    <name type="scientific">viral metagenome</name>
    <dbReference type="NCBI Taxonomy" id="1070528"/>
    <lineage>
        <taxon>unclassified sequences</taxon>
        <taxon>metagenomes</taxon>
        <taxon>organismal metagenomes</taxon>
    </lineage>
</organism>
<keyword evidence="2" id="KW-0812">Transmembrane</keyword>
<sequence length="297" mass="33262">MAHAIVQIQPHMHRFQQQKLCKRYDIPNIPNIPNTPHTSSDDEYDYNGGHALSSPENSNSPAASFMSIDAIDGDYDDAETVEAVEAVGVVMPLFAGSYVVATFASAPPLDNDNDVVANVPENNLHAQNNKHRKNNKIKSTPIKPKSIEEGAEICIICYEGVEEERGDFQRNFCSTCKYTVHLGCIDDYIVRKVRDAVELVSQISSVGIKCLMCSKEVERVILYEGNLNAGINENHGNRVGAEQRRQIQLHQHALDIMERRFSRERRNRRKQIICNVCFIILVVSCGVGILLSVIIKN</sequence>
<accession>A0A6C0I1X1</accession>
<dbReference type="Gene3D" id="3.30.40.10">
    <property type="entry name" value="Zinc/RING finger domain, C3HC4 (zinc finger)"/>
    <property type="match status" value="1"/>
</dbReference>
<keyword evidence="2" id="KW-0472">Membrane</keyword>
<evidence type="ECO:0000256" key="2">
    <source>
        <dbReference type="SAM" id="Phobius"/>
    </source>
</evidence>
<feature type="compositionally biased region" description="Low complexity" evidence="1">
    <location>
        <begin position="53"/>
        <end position="63"/>
    </location>
</feature>
<protein>
    <submittedName>
        <fullName evidence="3">Uncharacterized protein</fullName>
    </submittedName>
</protein>
<proteinExistence type="predicted"/>
<evidence type="ECO:0000313" key="3">
    <source>
        <dbReference type="EMBL" id="QHT86998.1"/>
    </source>
</evidence>
<evidence type="ECO:0000256" key="1">
    <source>
        <dbReference type="SAM" id="MobiDB-lite"/>
    </source>
</evidence>
<keyword evidence="2" id="KW-1133">Transmembrane helix</keyword>
<name>A0A6C0I1X1_9ZZZZ</name>
<dbReference type="EMBL" id="MN740079">
    <property type="protein sequence ID" value="QHT86998.1"/>
    <property type="molecule type" value="Genomic_DNA"/>
</dbReference>